<evidence type="ECO:0000313" key="1">
    <source>
        <dbReference type="EMBL" id="RSR62111.1"/>
    </source>
</evidence>
<dbReference type="SUPFAM" id="SSF52096">
    <property type="entry name" value="ClpP/crotonase"/>
    <property type="match status" value="1"/>
</dbReference>
<feature type="non-terminal residue" evidence="1">
    <location>
        <position position="30"/>
    </location>
</feature>
<dbReference type="AlphaFoldDB" id="A0A3R9S513"/>
<organism evidence="1 2">
    <name type="scientific">Acinetobacter baumannii</name>
    <dbReference type="NCBI Taxonomy" id="470"/>
    <lineage>
        <taxon>Bacteria</taxon>
        <taxon>Pseudomonadati</taxon>
        <taxon>Pseudomonadota</taxon>
        <taxon>Gammaproteobacteria</taxon>
        <taxon>Moraxellales</taxon>
        <taxon>Moraxellaceae</taxon>
        <taxon>Acinetobacter</taxon>
        <taxon>Acinetobacter calcoaceticus/baumannii complex</taxon>
    </lineage>
</organism>
<evidence type="ECO:0000313" key="2">
    <source>
        <dbReference type="Proteomes" id="UP000280073"/>
    </source>
</evidence>
<sequence>MQELIKASTAADGVLLLTLNRPEKRNALNN</sequence>
<protein>
    <submittedName>
        <fullName evidence="1">2,3-dehydroadipyl-CoA hydratase</fullName>
    </submittedName>
</protein>
<accession>A0A3R9S513</accession>
<comment type="caution">
    <text evidence="1">The sequence shown here is derived from an EMBL/GenBank/DDBJ whole genome shotgun (WGS) entry which is preliminary data.</text>
</comment>
<dbReference type="InterPro" id="IPR029045">
    <property type="entry name" value="ClpP/crotonase-like_dom_sf"/>
</dbReference>
<dbReference type="Gene3D" id="3.30.300.220">
    <property type="match status" value="1"/>
</dbReference>
<proteinExistence type="predicted"/>
<name>A0A3R9S513_ACIBA</name>
<reference evidence="1 2" key="1">
    <citation type="submission" date="2018-10" db="EMBL/GenBank/DDBJ databases">
        <title>GWAS and RNA-Seq identify cryptic mechanisms of antimicrobial resistance in Acinetobacter baumannii.</title>
        <authorList>
            <person name="Sahl J.W."/>
        </authorList>
    </citation>
    <scope>NUCLEOTIDE SEQUENCE [LARGE SCALE GENOMIC DNA]</scope>
    <source>
        <strain evidence="1 2">TG28175</strain>
    </source>
</reference>
<gene>
    <name evidence="1" type="ORF">EA686_05580</name>
</gene>
<dbReference type="Proteomes" id="UP000280073">
    <property type="component" value="Unassembled WGS sequence"/>
</dbReference>
<dbReference type="EMBL" id="RFDI01000215">
    <property type="protein sequence ID" value="RSR62111.1"/>
    <property type="molecule type" value="Genomic_DNA"/>
</dbReference>